<evidence type="ECO:0000256" key="2">
    <source>
        <dbReference type="ARBA" id="ARBA00023315"/>
    </source>
</evidence>
<dbReference type="CDD" id="cd04301">
    <property type="entry name" value="NAT_SF"/>
    <property type="match status" value="1"/>
</dbReference>
<proteinExistence type="predicted"/>
<comment type="caution">
    <text evidence="4">The sequence shown here is derived from an EMBL/GenBank/DDBJ whole genome shotgun (WGS) entry which is preliminary data.</text>
</comment>
<dbReference type="PROSITE" id="PS51186">
    <property type="entry name" value="GNAT"/>
    <property type="match status" value="1"/>
</dbReference>
<dbReference type="EMBL" id="JAWSTH010000018">
    <property type="protein sequence ID" value="MDW5594534.1"/>
    <property type="molecule type" value="Genomic_DNA"/>
</dbReference>
<dbReference type="Gene3D" id="3.40.630.30">
    <property type="match status" value="1"/>
</dbReference>
<evidence type="ECO:0000313" key="5">
    <source>
        <dbReference type="Proteomes" id="UP001284601"/>
    </source>
</evidence>
<dbReference type="Proteomes" id="UP001284601">
    <property type="component" value="Unassembled WGS sequence"/>
</dbReference>
<keyword evidence="2" id="KW-0012">Acyltransferase</keyword>
<evidence type="ECO:0000313" key="4">
    <source>
        <dbReference type="EMBL" id="MDW5594534.1"/>
    </source>
</evidence>
<sequence>MLGTLTATLREFYRVEAPASPGGRVIERDGLTAFMTPSAPTQSIVNCVVFDGHDALRDGLPLLTDEYRAAGVSHWMVWTRPGEDAAVRLLERAGHIREYEPMAMALSLDALREPADGVPFALDRDPHPVEITTLNERANDELPGAFGTAFAGLRDPRFHRYLARVEGRPAACLVTFDHGENTMVQWVATEPSFQRRGLAARLLHQALVDARERGMRSSTLESSYEGERLYTGLGYEPLGRLGMWLWDEPPGTPAQALA</sequence>
<dbReference type="PANTHER" id="PTHR43420:SF12">
    <property type="entry name" value="N-ACETYLTRANSFERASE DOMAIN-CONTAINING PROTEIN"/>
    <property type="match status" value="1"/>
</dbReference>
<organism evidence="4 5">
    <name type="scientific">Conexibacter stalactiti</name>
    <dbReference type="NCBI Taxonomy" id="1940611"/>
    <lineage>
        <taxon>Bacteria</taxon>
        <taxon>Bacillati</taxon>
        <taxon>Actinomycetota</taxon>
        <taxon>Thermoleophilia</taxon>
        <taxon>Solirubrobacterales</taxon>
        <taxon>Conexibacteraceae</taxon>
        <taxon>Conexibacter</taxon>
    </lineage>
</organism>
<dbReference type="RefSeq" id="WP_318596803.1">
    <property type="nucleotide sequence ID" value="NZ_JAWSTH010000018.1"/>
</dbReference>
<dbReference type="InterPro" id="IPR000182">
    <property type="entry name" value="GNAT_dom"/>
</dbReference>
<dbReference type="InterPro" id="IPR016181">
    <property type="entry name" value="Acyl_CoA_acyltransferase"/>
</dbReference>
<dbReference type="Pfam" id="PF13508">
    <property type="entry name" value="Acetyltransf_7"/>
    <property type="match status" value="1"/>
</dbReference>
<name>A0ABU4HMM9_9ACTN</name>
<keyword evidence="1" id="KW-0808">Transferase</keyword>
<dbReference type="SUPFAM" id="SSF55729">
    <property type="entry name" value="Acyl-CoA N-acyltransferases (Nat)"/>
    <property type="match status" value="1"/>
</dbReference>
<feature type="domain" description="N-acetyltransferase" evidence="3">
    <location>
        <begin position="121"/>
        <end position="258"/>
    </location>
</feature>
<evidence type="ECO:0000256" key="1">
    <source>
        <dbReference type="ARBA" id="ARBA00022679"/>
    </source>
</evidence>
<evidence type="ECO:0000259" key="3">
    <source>
        <dbReference type="PROSITE" id="PS51186"/>
    </source>
</evidence>
<gene>
    <name evidence="4" type="ORF">R7226_09315</name>
</gene>
<keyword evidence="5" id="KW-1185">Reference proteome</keyword>
<accession>A0ABU4HMM9</accession>
<dbReference type="PANTHER" id="PTHR43420">
    <property type="entry name" value="ACETYLTRANSFERASE"/>
    <property type="match status" value="1"/>
</dbReference>
<protein>
    <submittedName>
        <fullName evidence="4">GNAT family N-acetyltransferase</fullName>
    </submittedName>
</protein>
<reference evidence="5" key="1">
    <citation type="submission" date="2023-07" db="EMBL/GenBank/DDBJ databases">
        <title>Conexibacter stalactiti sp. nov., isolated from stalactites in a lava cave and emended description of the genus Conexibacter.</title>
        <authorList>
            <person name="Lee S.D."/>
        </authorList>
    </citation>
    <scope>NUCLEOTIDE SEQUENCE [LARGE SCALE GENOMIC DNA]</scope>
    <source>
        <strain evidence="5">KCTC 39840</strain>
    </source>
</reference>
<dbReference type="InterPro" id="IPR050680">
    <property type="entry name" value="YpeA/RimI_acetyltransf"/>
</dbReference>